<sequence length="702" mass="76920">MADFLFEIGLEEVPARMIAGAQAELEQRVVKILERERLMRSGAGTKSFATPRRLAVWVEGVAEQQEDVAEELVGPSVKVAYKDGVATPAAVAFAKKAGVDVDALKTITNAKGEYLAATLVKAGRGAAEVIAAEMPKELAGIYWAKNMYWRTGRPERFVRPVRWMVAMLGEKTVPVEFGGYVAGSVTYGHRVLFGEREIALKAPGEYEDALLGGFVVADVEARRQRIRKALDKVTRAGDREGSGLRWREDHELVDKLTQLTEWPSVLMGGFEKEYLALPEEVLVTVMRDHQNYFAVEDRDGKLAPHFLAVLNTEADEAGVAVIRHGNERVLRARFNDARFFWEFDQRVPLVERVKLLENVTFQKDLGSYAVKSERVRELCRRLSDRIEGRGFAVDFNALLEAASLAKTDLTTELVKEFTELQGEVGGLYARAQGISPAACDAIYDQYRPLSMEDRIPRTAEGQLLAIADKADTIAGMFGLGLEPTGSKDPFALRRAANGIVKILGESSVELGLGEISRAAVGENEELVRKIEVFFAERLEFYLREAKGQAYDVVKSVLVVGADNVRDAVARAEAVTAVRGSEDFAAVSSAFKRMKNILTQAREKGIAAAGGVDASLLTEPAEKALAEKSAELAAKVKALRAEKSYKAALEEIATLRPQVDAFFEAVMVMAPDEAVRANRLALLEKVLGDFSGIADFSEIVIAG</sequence>
<accession>A0ACC5NZ36</accession>
<keyword evidence="1" id="KW-0436">Ligase</keyword>
<dbReference type="EC" id="6.1.1.14" evidence="1"/>
<dbReference type="EMBL" id="JACHEA010000001">
    <property type="protein sequence ID" value="MBB5339666.1"/>
    <property type="molecule type" value="Genomic_DNA"/>
</dbReference>
<protein>
    <submittedName>
        <fullName evidence="1">Glycyl-tRNA synthetase beta chain</fullName>
        <ecNumber evidence="1">6.1.1.14</ecNumber>
    </submittedName>
</protein>
<comment type="caution">
    <text evidence="1">The sequence shown here is derived from an EMBL/GenBank/DDBJ whole genome shotgun (WGS) entry which is preliminary data.</text>
</comment>
<gene>
    <name evidence="1" type="ORF">HDF13_001999</name>
</gene>
<proteinExistence type="predicted"/>
<organism evidence="1 2">
    <name type="scientific">Tunturiibacter gelidiferens</name>
    <dbReference type="NCBI Taxonomy" id="3069689"/>
    <lineage>
        <taxon>Bacteria</taxon>
        <taxon>Pseudomonadati</taxon>
        <taxon>Acidobacteriota</taxon>
        <taxon>Terriglobia</taxon>
        <taxon>Terriglobales</taxon>
        <taxon>Acidobacteriaceae</taxon>
        <taxon>Tunturiibacter</taxon>
    </lineage>
</organism>
<name>A0ACC5NZ36_9BACT</name>
<evidence type="ECO:0000313" key="2">
    <source>
        <dbReference type="Proteomes" id="UP000569005"/>
    </source>
</evidence>
<keyword evidence="2" id="KW-1185">Reference proteome</keyword>
<evidence type="ECO:0000313" key="1">
    <source>
        <dbReference type="EMBL" id="MBB5339666.1"/>
    </source>
</evidence>
<reference evidence="1" key="1">
    <citation type="submission" date="2020-08" db="EMBL/GenBank/DDBJ databases">
        <title>Genomic Encyclopedia of Type Strains, Phase IV (KMG-V): Genome sequencing to study the core and pangenomes of soil and plant-associated prokaryotes.</title>
        <authorList>
            <person name="Whitman W."/>
        </authorList>
    </citation>
    <scope>NUCLEOTIDE SEQUENCE</scope>
    <source>
        <strain evidence="1">M8UP15</strain>
    </source>
</reference>
<dbReference type="Proteomes" id="UP000569005">
    <property type="component" value="Unassembled WGS sequence"/>
</dbReference>